<dbReference type="EMBL" id="JYDP01000160">
    <property type="protein sequence ID" value="KRZ04589.1"/>
    <property type="molecule type" value="Genomic_DNA"/>
</dbReference>
<gene>
    <name evidence="4" type="ORF">T11_12600</name>
    <name evidence="5" type="ORF">T11_13642</name>
    <name evidence="2" type="ORF">T11_14993</name>
    <name evidence="3" type="ORF">T11_3460</name>
</gene>
<dbReference type="Proteomes" id="UP000055024">
    <property type="component" value="Unassembled WGS sequence"/>
</dbReference>
<evidence type="ECO:0000313" key="5">
    <source>
        <dbReference type="EMBL" id="KRZ04589.1"/>
    </source>
</evidence>
<sequence length="88" mass="9920">MKMLLATAFFLVPQVDTGVTLLEAGTTVTCHLYFIISGSRDDILPLWNVHSVNIQTTNHLEGWHNQLNKKAGGNKLGLYKLLHFQKEK</sequence>
<evidence type="ECO:0000313" key="2">
    <source>
        <dbReference type="EMBL" id="KRZ00341.1"/>
    </source>
</evidence>
<evidence type="ECO:0000256" key="1">
    <source>
        <dbReference type="SAM" id="SignalP"/>
    </source>
</evidence>
<evidence type="ECO:0000313" key="3">
    <source>
        <dbReference type="EMBL" id="KRZ00345.1"/>
    </source>
</evidence>
<proteinExistence type="predicted"/>
<dbReference type="AlphaFoldDB" id="A0A0V1H1S9"/>
<dbReference type="OrthoDB" id="5971471at2759"/>
<comment type="caution">
    <text evidence="5">The sequence shown here is derived from an EMBL/GenBank/DDBJ whole genome shotgun (WGS) entry which is preliminary data.</text>
</comment>
<evidence type="ECO:0000313" key="6">
    <source>
        <dbReference type="Proteomes" id="UP000055024"/>
    </source>
</evidence>
<dbReference type="EMBL" id="JYDP01000508">
    <property type="protein sequence ID" value="KRZ00345.1"/>
    <property type="molecule type" value="Genomic_DNA"/>
</dbReference>
<keyword evidence="6" id="KW-1185">Reference proteome</keyword>
<keyword evidence="1" id="KW-0732">Signal</keyword>
<name>A0A0V1H1S9_9BILA</name>
<feature type="signal peptide" evidence="1">
    <location>
        <begin position="1"/>
        <end position="17"/>
    </location>
</feature>
<feature type="chain" id="PRO_5007438538" evidence="1">
    <location>
        <begin position="18"/>
        <end position="88"/>
    </location>
</feature>
<protein>
    <submittedName>
        <fullName evidence="5">Uncharacterized protein</fullName>
    </submittedName>
</protein>
<accession>A0A0V1H1S9</accession>
<reference evidence="5 6" key="1">
    <citation type="submission" date="2015-01" db="EMBL/GenBank/DDBJ databases">
        <title>Evolution of Trichinella species and genotypes.</title>
        <authorList>
            <person name="Korhonen P.K."/>
            <person name="Edoardo P."/>
            <person name="Giuseppe L.R."/>
            <person name="Gasser R.B."/>
        </authorList>
    </citation>
    <scope>NUCLEOTIDE SEQUENCE [LARGE SCALE GENOMIC DNA]</scope>
    <source>
        <strain evidence="5">ISS1029</strain>
    </source>
</reference>
<evidence type="ECO:0000313" key="4">
    <source>
        <dbReference type="EMBL" id="KRZ01245.1"/>
    </source>
</evidence>
<dbReference type="EMBL" id="JYDP01000509">
    <property type="protein sequence ID" value="KRZ00341.1"/>
    <property type="molecule type" value="Genomic_DNA"/>
</dbReference>
<organism evidence="5 6">
    <name type="scientific">Trichinella zimbabwensis</name>
    <dbReference type="NCBI Taxonomy" id="268475"/>
    <lineage>
        <taxon>Eukaryota</taxon>
        <taxon>Metazoa</taxon>
        <taxon>Ecdysozoa</taxon>
        <taxon>Nematoda</taxon>
        <taxon>Enoplea</taxon>
        <taxon>Dorylaimia</taxon>
        <taxon>Trichinellida</taxon>
        <taxon>Trichinellidae</taxon>
        <taxon>Trichinella</taxon>
    </lineage>
</organism>
<dbReference type="EMBL" id="JYDP01000314">
    <property type="protein sequence ID" value="KRZ01245.1"/>
    <property type="molecule type" value="Genomic_DNA"/>
</dbReference>